<evidence type="ECO:0000313" key="1">
    <source>
        <dbReference type="EMBL" id="KAI5413466.1"/>
    </source>
</evidence>
<gene>
    <name evidence="1" type="ORF">KIW84_057877</name>
</gene>
<protein>
    <submittedName>
        <fullName evidence="1">Uncharacterized protein</fullName>
    </submittedName>
</protein>
<organism evidence="1 2">
    <name type="scientific">Pisum sativum</name>
    <name type="common">Garden pea</name>
    <name type="synonym">Lathyrus oleraceus</name>
    <dbReference type="NCBI Taxonomy" id="3888"/>
    <lineage>
        <taxon>Eukaryota</taxon>
        <taxon>Viridiplantae</taxon>
        <taxon>Streptophyta</taxon>
        <taxon>Embryophyta</taxon>
        <taxon>Tracheophyta</taxon>
        <taxon>Spermatophyta</taxon>
        <taxon>Magnoliopsida</taxon>
        <taxon>eudicotyledons</taxon>
        <taxon>Gunneridae</taxon>
        <taxon>Pentapetalae</taxon>
        <taxon>rosids</taxon>
        <taxon>fabids</taxon>
        <taxon>Fabales</taxon>
        <taxon>Fabaceae</taxon>
        <taxon>Papilionoideae</taxon>
        <taxon>50 kb inversion clade</taxon>
        <taxon>NPAAA clade</taxon>
        <taxon>Hologalegina</taxon>
        <taxon>IRL clade</taxon>
        <taxon>Fabeae</taxon>
        <taxon>Lathyrus</taxon>
    </lineage>
</organism>
<name>A0A9D5AN88_PEA</name>
<comment type="caution">
    <text evidence="1">The sequence shown here is derived from an EMBL/GenBank/DDBJ whole genome shotgun (WGS) entry which is preliminary data.</text>
</comment>
<accession>A0A9D5AN88</accession>
<proteinExistence type="predicted"/>
<keyword evidence="2" id="KW-1185">Reference proteome</keyword>
<dbReference type="Proteomes" id="UP001058974">
    <property type="component" value="Chromosome 5"/>
</dbReference>
<dbReference type="EMBL" id="JAMSHJ010000005">
    <property type="protein sequence ID" value="KAI5413466.1"/>
    <property type="molecule type" value="Genomic_DNA"/>
</dbReference>
<reference evidence="1 2" key="1">
    <citation type="journal article" date="2022" name="Nat. Genet.">
        <title>Improved pea reference genome and pan-genome highlight genomic features and evolutionary characteristics.</title>
        <authorList>
            <person name="Yang T."/>
            <person name="Liu R."/>
            <person name="Luo Y."/>
            <person name="Hu S."/>
            <person name="Wang D."/>
            <person name="Wang C."/>
            <person name="Pandey M.K."/>
            <person name="Ge S."/>
            <person name="Xu Q."/>
            <person name="Li N."/>
            <person name="Li G."/>
            <person name="Huang Y."/>
            <person name="Saxena R.K."/>
            <person name="Ji Y."/>
            <person name="Li M."/>
            <person name="Yan X."/>
            <person name="He Y."/>
            <person name="Liu Y."/>
            <person name="Wang X."/>
            <person name="Xiang C."/>
            <person name="Varshney R.K."/>
            <person name="Ding H."/>
            <person name="Gao S."/>
            <person name="Zong X."/>
        </authorList>
    </citation>
    <scope>NUCLEOTIDE SEQUENCE [LARGE SCALE GENOMIC DNA]</scope>
    <source>
        <strain evidence="1 2">cv. Zhongwan 6</strain>
    </source>
</reference>
<dbReference type="Gramene" id="Psat05G0787700-T1">
    <property type="protein sequence ID" value="KAI5413466.1"/>
    <property type="gene ID" value="KIW84_057877"/>
</dbReference>
<sequence>MRHHPKTTIKEEQVLQITSSKEGSFGGVRGRDRRAFIDRGFGRGREVNYVEFNEEEELLLMAHVEIQGAKMEDLWFVDSGYSNHMSGIKKWISDMDEMFKHWVPKRPSIVDAQSEQSDGFKGGGRVRT</sequence>
<evidence type="ECO:0000313" key="2">
    <source>
        <dbReference type="Proteomes" id="UP001058974"/>
    </source>
</evidence>
<dbReference type="AlphaFoldDB" id="A0A9D5AN88"/>